<dbReference type="PROSITE" id="PS51257">
    <property type="entry name" value="PROKAR_LIPOPROTEIN"/>
    <property type="match status" value="1"/>
</dbReference>
<evidence type="ECO:0000313" key="2">
    <source>
        <dbReference type="Proteomes" id="UP001160301"/>
    </source>
</evidence>
<dbReference type="EMBL" id="JARZHI010000037">
    <property type="protein sequence ID" value="MDI1434057.1"/>
    <property type="molecule type" value="Genomic_DNA"/>
</dbReference>
<proteinExistence type="predicted"/>
<sequence length="417" mass="44944">MKIAFVILPLLGSVAACRPPPAPEPSKVASPVAFAAPSAVNAIEAPPAGVASSTGVSPAEGTVATNEAAAIAKVSALPEVQALASAKSKLVVSVVDPAKEPCDTHSDKPCPSAGEIEIIAGFEYAGETTQALRFFVSPASGDIDVDAGFGLASSPEPRRLRYAVWARLNARRLRAIGIIADLPEVVAWRQVLERHDRPDDPESLGLWTEVFAKPDCTGAGAECAFTVYVGARHSASIERWNYFTVNPEARKIAVLVDSQEQAYDTWKASKPVARFFEERHPTIEFRRLDGPFPVLASGRGDLGYGAPDKVVGDTATWAHPIKQALAERGFVLTRVELYLGATYPAFFVRPIAGRPALFERASKDPWEVRLAAHALLAANGGLAFELVEDASGERSRYRYRGRDRTFERLVAGLWKML</sequence>
<reference evidence="1 2" key="1">
    <citation type="submission" date="2023-04" db="EMBL/GenBank/DDBJ databases">
        <title>The genome sequence of Polyangium sorediatum DSM14670.</title>
        <authorList>
            <person name="Zhang X."/>
        </authorList>
    </citation>
    <scope>NUCLEOTIDE SEQUENCE [LARGE SCALE GENOMIC DNA]</scope>
    <source>
        <strain evidence="1 2">DSM 14670</strain>
    </source>
</reference>
<gene>
    <name evidence="1" type="ORF">QHF89_31450</name>
</gene>
<evidence type="ECO:0008006" key="3">
    <source>
        <dbReference type="Google" id="ProtNLM"/>
    </source>
</evidence>
<dbReference type="Proteomes" id="UP001160301">
    <property type="component" value="Unassembled WGS sequence"/>
</dbReference>
<protein>
    <recommendedName>
        <fullName evidence="3">Lipoprotein</fullName>
    </recommendedName>
</protein>
<dbReference type="RefSeq" id="WP_136968449.1">
    <property type="nucleotide sequence ID" value="NZ_JARZHI010000037.1"/>
</dbReference>
<accession>A0ABT6P0Z6</accession>
<evidence type="ECO:0000313" key="1">
    <source>
        <dbReference type="EMBL" id="MDI1434057.1"/>
    </source>
</evidence>
<name>A0ABT6P0Z6_9BACT</name>
<keyword evidence="2" id="KW-1185">Reference proteome</keyword>
<comment type="caution">
    <text evidence="1">The sequence shown here is derived from an EMBL/GenBank/DDBJ whole genome shotgun (WGS) entry which is preliminary data.</text>
</comment>
<organism evidence="1 2">
    <name type="scientific">Polyangium sorediatum</name>
    <dbReference type="NCBI Taxonomy" id="889274"/>
    <lineage>
        <taxon>Bacteria</taxon>
        <taxon>Pseudomonadati</taxon>
        <taxon>Myxococcota</taxon>
        <taxon>Polyangia</taxon>
        <taxon>Polyangiales</taxon>
        <taxon>Polyangiaceae</taxon>
        <taxon>Polyangium</taxon>
    </lineage>
</organism>